<evidence type="ECO:0000313" key="2">
    <source>
        <dbReference type="Proteomes" id="UP001651690"/>
    </source>
</evidence>
<dbReference type="Gene3D" id="3.30.70.100">
    <property type="match status" value="1"/>
</dbReference>
<reference evidence="1 2" key="1">
    <citation type="submission" date="2022-06" db="EMBL/GenBank/DDBJ databases">
        <title>Mycolicibacterium sp. CAU 1645 isolated from seawater.</title>
        <authorList>
            <person name="Kim W."/>
        </authorList>
    </citation>
    <scope>NUCLEOTIDE SEQUENCE [LARGE SCALE GENOMIC DNA]</scope>
    <source>
        <strain evidence="1 2">CAU 1645</strain>
    </source>
</reference>
<gene>
    <name evidence="1" type="ORF">NM203_32715</name>
</gene>
<organism evidence="1 2">
    <name type="scientific">Mycolicibacterium arenosum</name>
    <dbReference type="NCBI Taxonomy" id="2952157"/>
    <lineage>
        <taxon>Bacteria</taxon>
        <taxon>Bacillati</taxon>
        <taxon>Actinomycetota</taxon>
        <taxon>Actinomycetes</taxon>
        <taxon>Mycobacteriales</taxon>
        <taxon>Mycobacteriaceae</taxon>
        <taxon>Mycolicibacterium</taxon>
    </lineage>
</organism>
<dbReference type="EMBL" id="JANDBD010000023">
    <property type="protein sequence ID" value="MCP9276952.1"/>
    <property type="molecule type" value="Genomic_DNA"/>
</dbReference>
<proteinExistence type="predicted"/>
<dbReference type="SUPFAM" id="SSF54909">
    <property type="entry name" value="Dimeric alpha+beta barrel"/>
    <property type="match status" value="1"/>
</dbReference>
<keyword evidence="2" id="KW-1185">Reference proteome</keyword>
<accession>A0ABT1MDI6</accession>
<dbReference type="InterPro" id="IPR011008">
    <property type="entry name" value="Dimeric_a/b-barrel"/>
</dbReference>
<protein>
    <submittedName>
        <fullName evidence="1">DUF3291 domain-containing protein</fullName>
    </submittedName>
</protein>
<sequence length="142" mass="15740">MPTLPWTNGRAVADPGSATVPDESAAVVMASRFELKAIGDAPAFLLAAMRIRRQMLHSPGNLGVSLIAKPLSRTFFTLSAWRDQADLDAAVPRQPHAQTMRRFHDRMSASQFVFWSSRPCDLPPAWPDALERLDAGNRDRNE</sequence>
<name>A0ABT1MDI6_9MYCO</name>
<evidence type="ECO:0000313" key="1">
    <source>
        <dbReference type="EMBL" id="MCP9276952.1"/>
    </source>
</evidence>
<dbReference type="Proteomes" id="UP001651690">
    <property type="component" value="Unassembled WGS sequence"/>
</dbReference>
<comment type="caution">
    <text evidence="1">The sequence shown here is derived from an EMBL/GenBank/DDBJ whole genome shotgun (WGS) entry which is preliminary data.</text>
</comment>
<dbReference type="RefSeq" id="WP_255065248.1">
    <property type="nucleotide sequence ID" value="NZ_JANDBD010000023.1"/>
</dbReference>